<evidence type="ECO:0000256" key="3">
    <source>
        <dbReference type="ARBA" id="ARBA00012154"/>
    </source>
</evidence>
<dbReference type="KEGG" id="cphy:B5808_09405"/>
<dbReference type="GO" id="GO:0005829">
    <property type="term" value="C:cytosol"/>
    <property type="evidence" value="ECO:0007669"/>
    <property type="project" value="TreeGrafter"/>
</dbReference>
<sequence>MTVVLIGPPASGKSRIGKRIARVLGTAFVDTDSRVAAAHGPIPDIFASHGEPHFRSLERAEVVAALATDAVVAFGGGAVLDPDTQHDLSGHDVVLFTVDPSAVAARLTNGKRPLVPDVDAWIRVWERRRDLYERLADVTFDTTSRPTDDIALEVADWVRERSTAGSATPPDAARSSDLSTPVSSTEERR</sequence>
<dbReference type="InterPro" id="IPR031322">
    <property type="entry name" value="Shikimate/glucono_kinase"/>
</dbReference>
<evidence type="ECO:0000313" key="13">
    <source>
        <dbReference type="EMBL" id="ARJ05412.1"/>
    </source>
</evidence>
<dbReference type="GO" id="GO:0004765">
    <property type="term" value="F:shikimate kinase activity"/>
    <property type="evidence" value="ECO:0007669"/>
    <property type="project" value="UniProtKB-UniRule"/>
</dbReference>
<feature type="binding site" evidence="11">
    <location>
        <position position="112"/>
    </location>
    <ligand>
        <name>ATP</name>
        <dbReference type="ChEBI" id="CHEBI:30616"/>
    </ligand>
</feature>
<feature type="binding site" evidence="11">
    <location>
        <position position="14"/>
    </location>
    <ligand>
        <name>Mg(2+)</name>
        <dbReference type="ChEBI" id="CHEBI:18420"/>
    </ligand>
</feature>
<dbReference type="Pfam" id="PF01202">
    <property type="entry name" value="SKI"/>
    <property type="match status" value="1"/>
</dbReference>
<protein>
    <recommendedName>
        <fullName evidence="3 11">Shikimate kinase</fullName>
        <shortName evidence="11">SK</shortName>
        <ecNumber evidence="3 11">2.7.1.71</ecNumber>
    </recommendedName>
</protein>
<evidence type="ECO:0000256" key="4">
    <source>
        <dbReference type="ARBA" id="ARBA00022605"/>
    </source>
</evidence>
<dbReference type="SUPFAM" id="SSF52540">
    <property type="entry name" value="P-loop containing nucleoside triphosphate hydrolases"/>
    <property type="match status" value="1"/>
</dbReference>
<dbReference type="GO" id="GO:0009073">
    <property type="term" value="P:aromatic amino acid family biosynthetic process"/>
    <property type="evidence" value="ECO:0007669"/>
    <property type="project" value="UniProtKB-KW"/>
</dbReference>
<evidence type="ECO:0000256" key="1">
    <source>
        <dbReference type="ARBA" id="ARBA00004842"/>
    </source>
</evidence>
<keyword evidence="7 11" id="KW-0418">Kinase</keyword>
<comment type="similarity">
    <text evidence="2 11">Belongs to the shikimate kinase family.</text>
</comment>
<evidence type="ECO:0000256" key="5">
    <source>
        <dbReference type="ARBA" id="ARBA00022679"/>
    </source>
</evidence>
<evidence type="ECO:0000256" key="10">
    <source>
        <dbReference type="ARBA" id="ARBA00048567"/>
    </source>
</evidence>
<keyword evidence="9 11" id="KW-0057">Aromatic amino acid biosynthesis</keyword>
<dbReference type="PRINTS" id="PR01100">
    <property type="entry name" value="SHIKIMTKNASE"/>
</dbReference>
<keyword evidence="11" id="KW-0460">Magnesium</keyword>
<reference evidence="13 14" key="1">
    <citation type="submission" date="2017-04" db="EMBL/GenBank/DDBJ databases">
        <authorList>
            <person name="Afonso C.L."/>
            <person name="Miller P.J."/>
            <person name="Scott M.A."/>
            <person name="Spackman E."/>
            <person name="Goraichik I."/>
            <person name="Dimitrov K.M."/>
            <person name="Suarez D.L."/>
            <person name="Swayne D.E."/>
        </authorList>
    </citation>
    <scope>NUCLEOTIDE SEQUENCE [LARGE SCALE GENOMIC DNA]</scope>
    <source>
        <strain evidence="14">XA(T)</strain>
    </source>
</reference>
<evidence type="ECO:0000256" key="8">
    <source>
        <dbReference type="ARBA" id="ARBA00022840"/>
    </source>
</evidence>
<dbReference type="GO" id="GO:0009423">
    <property type="term" value="P:chorismate biosynthetic process"/>
    <property type="evidence" value="ECO:0007669"/>
    <property type="project" value="UniProtKB-UniRule"/>
</dbReference>
<accession>A0A1X9LLQ3</accession>
<dbReference type="CDD" id="cd00464">
    <property type="entry name" value="SK"/>
    <property type="match status" value="1"/>
</dbReference>
<comment type="function">
    <text evidence="11">Catalyzes the specific phosphorylation of the 3-hydroxyl group of shikimic acid using ATP as a cosubstrate.</text>
</comment>
<dbReference type="UniPathway" id="UPA00053">
    <property type="reaction ID" value="UER00088"/>
</dbReference>
<evidence type="ECO:0000256" key="12">
    <source>
        <dbReference type="SAM" id="MobiDB-lite"/>
    </source>
</evidence>
<evidence type="ECO:0000256" key="9">
    <source>
        <dbReference type="ARBA" id="ARBA00023141"/>
    </source>
</evidence>
<keyword evidence="14" id="KW-1185">Reference proteome</keyword>
<feature type="region of interest" description="Disordered" evidence="12">
    <location>
        <begin position="161"/>
        <end position="189"/>
    </location>
</feature>
<comment type="subunit">
    <text evidence="11">Monomer.</text>
</comment>
<feature type="binding site" evidence="11">
    <location>
        <position position="32"/>
    </location>
    <ligand>
        <name>substrate</name>
    </ligand>
</feature>
<name>A0A1X9LLQ3_9MICO</name>
<keyword evidence="4 11" id="KW-0028">Amino-acid biosynthesis</keyword>
<dbReference type="PROSITE" id="PS01128">
    <property type="entry name" value="SHIKIMATE_KINASE"/>
    <property type="match status" value="1"/>
</dbReference>
<dbReference type="RefSeq" id="WP_085019550.1">
    <property type="nucleotide sequence ID" value="NZ_BMHD01000001.1"/>
</dbReference>
<dbReference type="InterPro" id="IPR027417">
    <property type="entry name" value="P-loop_NTPase"/>
</dbReference>
<feature type="binding site" evidence="11">
    <location>
        <position position="55"/>
    </location>
    <ligand>
        <name>substrate</name>
    </ligand>
</feature>
<dbReference type="GO" id="GO:0005524">
    <property type="term" value="F:ATP binding"/>
    <property type="evidence" value="ECO:0007669"/>
    <property type="project" value="UniProtKB-UniRule"/>
</dbReference>
<feature type="binding site" evidence="11">
    <location>
        <position position="128"/>
    </location>
    <ligand>
        <name>substrate</name>
    </ligand>
</feature>
<gene>
    <name evidence="11" type="primary">aroK</name>
    <name evidence="13" type="ORF">B5808_09405</name>
</gene>
<comment type="pathway">
    <text evidence="1 11">Metabolic intermediate biosynthesis; chorismate biosynthesis; chorismate from D-erythrose 4-phosphate and phosphoenolpyruvate: step 5/7.</text>
</comment>
<keyword evidence="11" id="KW-0479">Metal-binding</keyword>
<comment type="subcellular location">
    <subcellularLocation>
        <location evidence="11">Cytoplasm</location>
    </subcellularLocation>
</comment>
<dbReference type="Gene3D" id="3.40.50.300">
    <property type="entry name" value="P-loop containing nucleotide triphosphate hydrolases"/>
    <property type="match status" value="1"/>
</dbReference>
<evidence type="ECO:0000256" key="11">
    <source>
        <dbReference type="HAMAP-Rule" id="MF_00109"/>
    </source>
</evidence>
<keyword evidence="5 11" id="KW-0808">Transferase</keyword>
<dbReference type="EC" id="2.7.1.71" evidence="3 11"/>
<dbReference type="Proteomes" id="UP000192775">
    <property type="component" value="Chromosome"/>
</dbReference>
<dbReference type="PANTHER" id="PTHR21087">
    <property type="entry name" value="SHIKIMATE KINASE"/>
    <property type="match status" value="1"/>
</dbReference>
<comment type="catalytic activity">
    <reaction evidence="10 11">
        <text>shikimate + ATP = 3-phosphoshikimate + ADP + H(+)</text>
        <dbReference type="Rhea" id="RHEA:13121"/>
        <dbReference type="ChEBI" id="CHEBI:15378"/>
        <dbReference type="ChEBI" id="CHEBI:30616"/>
        <dbReference type="ChEBI" id="CHEBI:36208"/>
        <dbReference type="ChEBI" id="CHEBI:145989"/>
        <dbReference type="ChEBI" id="CHEBI:456216"/>
        <dbReference type="EC" id="2.7.1.71"/>
    </reaction>
</comment>
<dbReference type="GO" id="GO:0008652">
    <property type="term" value="P:amino acid biosynthetic process"/>
    <property type="evidence" value="ECO:0007669"/>
    <property type="project" value="UniProtKB-KW"/>
</dbReference>
<dbReference type="GO" id="GO:0000287">
    <property type="term" value="F:magnesium ion binding"/>
    <property type="evidence" value="ECO:0007669"/>
    <property type="project" value="UniProtKB-UniRule"/>
</dbReference>
<evidence type="ECO:0000256" key="2">
    <source>
        <dbReference type="ARBA" id="ARBA00006997"/>
    </source>
</evidence>
<keyword evidence="11" id="KW-0963">Cytoplasm</keyword>
<comment type="cofactor">
    <cofactor evidence="11">
        <name>Mg(2+)</name>
        <dbReference type="ChEBI" id="CHEBI:18420"/>
    </cofactor>
    <text evidence="11">Binds 1 Mg(2+) ion per subunit.</text>
</comment>
<evidence type="ECO:0000256" key="7">
    <source>
        <dbReference type="ARBA" id="ARBA00022777"/>
    </source>
</evidence>
<keyword evidence="6 11" id="KW-0547">Nucleotide-binding</keyword>
<proteinExistence type="inferred from homology"/>
<feature type="binding site" evidence="11">
    <location>
        <begin position="10"/>
        <end position="15"/>
    </location>
    <ligand>
        <name>ATP</name>
        <dbReference type="ChEBI" id="CHEBI:30616"/>
    </ligand>
</feature>
<keyword evidence="8 11" id="KW-0067">ATP-binding</keyword>
<evidence type="ECO:0000313" key="14">
    <source>
        <dbReference type="Proteomes" id="UP000192775"/>
    </source>
</evidence>
<feature type="binding site" evidence="11">
    <location>
        <position position="76"/>
    </location>
    <ligand>
        <name>substrate</name>
    </ligand>
</feature>
<dbReference type="EMBL" id="CP020715">
    <property type="protein sequence ID" value="ARJ05412.1"/>
    <property type="molecule type" value="Genomic_DNA"/>
</dbReference>
<dbReference type="PANTHER" id="PTHR21087:SF16">
    <property type="entry name" value="SHIKIMATE KINASE 1, CHLOROPLASTIC"/>
    <property type="match status" value="1"/>
</dbReference>
<dbReference type="InterPro" id="IPR023000">
    <property type="entry name" value="Shikimate_kinase_CS"/>
</dbReference>
<dbReference type="STRING" id="1619308.B5808_09405"/>
<feature type="compositionally biased region" description="Polar residues" evidence="12">
    <location>
        <begin position="176"/>
        <end position="189"/>
    </location>
</feature>
<dbReference type="HAMAP" id="MF_00109">
    <property type="entry name" value="Shikimate_kinase"/>
    <property type="match status" value="1"/>
</dbReference>
<feature type="binding site" evidence="11">
    <location>
        <position position="145"/>
    </location>
    <ligand>
        <name>ATP</name>
        <dbReference type="ChEBI" id="CHEBI:30616"/>
    </ligand>
</feature>
<dbReference type="AlphaFoldDB" id="A0A1X9LLQ3"/>
<evidence type="ECO:0000256" key="6">
    <source>
        <dbReference type="ARBA" id="ARBA00022741"/>
    </source>
</evidence>
<dbReference type="InterPro" id="IPR000623">
    <property type="entry name" value="Shikimate_kinase/TSH1"/>
</dbReference>
<organism evidence="13 14">
    <name type="scientific">Cnuibacter physcomitrellae</name>
    <dbReference type="NCBI Taxonomy" id="1619308"/>
    <lineage>
        <taxon>Bacteria</taxon>
        <taxon>Bacillati</taxon>
        <taxon>Actinomycetota</taxon>
        <taxon>Actinomycetes</taxon>
        <taxon>Micrococcales</taxon>
        <taxon>Microbacteriaceae</taxon>
        <taxon>Cnuibacter</taxon>
    </lineage>
</organism>